<reference evidence="6 7" key="1">
    <citation type="submission" date="2017-06" db="EMBL/GenBank/DDBJ databases">
        <title>Genome of Fusarium nygamai isolate CS10214.</title>
        <authorList>
            <person name="Gardiner D.M."/>
            <person name="Obanor F."/>
            <person name="Kazan K."/>
        </authorList>
    </citation>
    <scope>NUCLEOTIDE SEQUENCE [LARGE SCALE GENOMIC DNA]</scope>
    <source>
        <strain evidence="6 7">CS10214</strain>
    </source>
</reference>
<sequence length="772" mass="88033">MVGAQYCLTLRSRVPMSSKSDFGSTDIARISLDHQYELPPPPPPDIATAGIVAVDITDEFSEAVKTLAPGELVKDGQFTLFESVSGLEIMDPKMDSGCVESAEELEELYDVARPLLPEEVLGIIDQLLCHEMAWHQGYPLSQTLFTSVYAEALLTPTPRTVDDAHFVRNGSYGSSGQSDMLKILRAYCLGLLKACGYVNQRIRSEHYYEEEDFVTNTYSRTLLAEIQPQAIRQAIQEARDLLSTLSTDVSDDLREALDQRLQLRLYFLDATECPKYVKEPEVARKPWLEGLKVLPAIKSSHSLGKPVDEAFSAKLQRKLASTMPPRPIVQLKFEDAFGHLLRLFTDGVELIDVLNYTDSQCLQNFVLQFQAKKPQPLVFVRTLLQTFLFNEMEVLGTMSIRQIMDDDFSIVSMPASAQLDRNNDEIEFPQDPRFIVAQQMEQFRQRAAQSFLDIFRTFCQNRCRVRRTLCHIIRDWDNLQLDAEEIDQVIQVKLDEKPMRHFTGANSQPIDTYSLPLSSWTYLYKIRQMEWIVQLGFELEVYQPDELAGMYWYLNYLAKWRVQHTERLKSFIVRRVEESRAPSQPRNPSVDRQLERSLAFVRLMLLDAAVTWELSDALSCLYTALMRLELVKVPPRPYSNDEFRFELRMKPFAVIGLPPCPGFQEFNLGTTQPESSTVEILQYAERALKGAKQGFEVLSKLSAADSFSVGSHDKWQTSKKNALKACIATGLAITAVLKASKEDASNLKLRAEVPTPDKCYHDWWIVPRLVPV</sequence>
<dbReference type="OrthoDB" id="269405at2759"/>
<evidence type="ECO:0000256" key="3">
    <source>
        <dbReference type="ARBA" id="ARBA00022490"/>
    </source>
</evidence>
<evidence type="ECO:0000259" key="5">
    <source>
        <dbReference type="Pfam" id="PF25789"/>
    </source>
</evidence>
<dbReference type="Pfam" id="PF25789">
    <property type="entry name" value="TPR_NAA35"/>
    <property type="match status" value="1"/>
</dbReference>
<feature type="domain" description="NAA35-like TPR repeats" evidence="5">
    <location>
        <begin position="351"/>
        <end position="763"/>
    </location>
</feature>
<evidence type="ECO:0000313" key="6">
    <source>
        <dbReference type="EMBL" id="PNP83402.1"/>
    </source>
</evidence>
<dbReference type="GO" id="GO:0031417">
    <property type="term" value="C:NatC complex"/>
    <property type="evidence" value="ECO:0007669"/>
    <property type="project" value="InterPro"/>
</dbReference>
<dbReference type="InterPro" id="IPR057982">
    <property type="entry name" value="TPR_NAA35"/>
</dbReference>
<dbReference type="Proteomes" id="UP000236664">
    <property type="component" value="Unassembled WGS sequence"/>
</dbReference>
<dbReference type="AlphaFoldDB" id="A0A2K0WM98"/>
<dbReference type="STRING" id="42673.A0A2K0WM98"/>
<protein>
    <recommendedName>
        <fullName evidence="8">MAK10 Glucose-repressible protein</fullName>
    </recommendedName>
</protein>
<dbReference type="PANTHER" id="PTHR21373">
    <property type="entry name" value="GLUCOSE REPRESSIBLE PROTEIN MAK10"/>
    <property type="match status" value="1"/>
</dbReference>
<comment type="subcellular location">
    <subcellularLocation>
        <location evidence="1">Cytoplasm</location>
    </subcellularLocation>
</comment>
<comment type="caution">
    <text evidence="6">The sequence shown here is derived from an EMBL/GenBank/DDBJ whole genome shotgun (WGS) entry which is preliminary data.</text>
</comment>
<evidence type="ECO:0000259" key="4">
    <source>
        <dbReference type="Pfam" id="PF04112"/>
    </source>
</evidence>
<keyword evidence="3" id="KW-0963">Cytoplasm</keyword>
<dbReference type="InterPro" id="IPR057983">
    <property type="entry name" value="NAA35-like_N"/>
</dbReference>
<evidence type="ECO:0000256" key="1">
    <source>
        <dbReference type="ARBA" id="ARBA00004496"/>
    </source>
</evidence>
<dbReference type="Pfam" id="PF04112">
    <property type="entry name" value="Mak10"/>
    <property type="match status" value="1"/>
</dbReference>
<proteinExistence type="inferred from homology"/>
<accession>A0A2K0WM98</accession>
<dbReference type="EMBL" id="MTQA01000054">
    <property type="protein sequence ID" value="PNP83402.1"/>
    <property type="molecule type" value="Genomic_DNA"/>
</dbReference>
<organism evidence="6 7">
    <name type="scientific">Gibberella nygamai</name>
    <name type="common">Bean root rot disease fungus</name>
    <name type="synonym">Fusarium nygamai</name>
    <dbReference type="NCBI Taxonomy" id="42673"/>
    <lineage>
        <taxon>Eukaryota</taxon>
        <taxon>Fungi</taxon>
        <taxon>Dikarya</taxon>
        <taxon>Ascomycota</taxon>
        <taxon>Pezizomycotina</taxon>
        <taxon>Sordariomycetes</taxon>
        <taxon>Hypocreomycetidae</taxon>
        <taxon>Hypocreales</taxon>
        <taxon>Nectriaceae</taxon>
        <taxon>Fusarium</taxon>
        <taxon>Fusarium fujikuroi species complex</taxon>
    </lineage>
</organism>
<comment type="similarity">
    <text evidence="2">Belongs to the MAK10 family.</text>
</comment>
<name>A0A2K0WM98_GIBNY</name>
<gene>
    <name evidence="6" type="ORF">FNYG_03724</name>
</gene>
<keyword evidence="7" id="KW-1185">Reference proteome</keyword>
<evidence type="ECO:0008006" key="8">
    <source>
        <dbReference type="Google" id="ProtNLM"/>
    </source>
</evidence>
<evidence type="ECO:0000256" key="2">
    <source>
        <dbReference type="ARBA" id="ARBA00006289"/>
    </source>
</evidence>
<dbReference type="InterPro" id="IPR007244">
    <property type="entry name" value="Naa35_N"/>
</dbReference>
<evidence type="ECO:0000313" key="7">
    <source>
        <dbReference type="Proteomes" id="UP000236664"/>
    </source>
</evidence>
<dbReference type="PANTHER" id="PTHR21373:SF0">
    <property type="entry name" value="N-ALPHA-ACETYLTRANSFERASE 35, NATC AUXILIARY SUBUNIT"/>
    <property type="match status" value="1"/>
</dbReference>
<feature type="domain" description="NAA35-like N-terminal" evidence="4">
    <location>
        <begin position="69"/>
        <end position="232"/>
    </location>
</feature>